<dbReference type="Pfam" id="PF13472">
    <property type="entry name" value="Lipase_GDSL_2"/>
    <property type="match status" value="1"/>
</dbReference>
<dbReference type="EMBL" id="JBHMEP010000002">
    <property type="protein sequence ID" value="MFB9135559.1"/>
    <property type="molecule type" value="Genomic_DNA"/>
</dbReference>
<evidence type="ECO:0000259" key="6">
    <source>
        <dbReference type="Pfam" id="PF01095"/>
    </source>
</evidence>
<evidence type="ECO:0000256" key="2">
    <source>
        <dbReference type="ARBA" id="ARBA00022801"/>
    </source>
</evidence>
<feature type="active site" evidence="4">
    <location>
        <position position="195"/>
    </location>
</feature>
<keyword evidence="2" id="KW-0378">Hydrolase</keyword>
<organism evidence="8 9">
    <name type="scientific">Vibrio olivae</name>
    <dbReference type="NCBI Taxonomy" id="1243002"/>
    <lineage>
        <taxon>Bacteria</taxon>
        <taxon>Pseudomonadati</taxon>
        <taxon>Pseudomonadota</taxon>
        <taxon>Gammaproteobacteria</taxon>
        <taxon>Vibrionales</taxon>
        <taxon>Vibrionaceae</taxon>
        <taxon>Vibrio</taxon>
    </lineage>
</organism>
<dbReference type="RefSeq" id="WP_390192627.1">
    <property type="nucleotide sequence ID" value="NZ_JBHMEP010000002.1"/>
</dbReference>
<dbReference type="PANTHER" id="PTHR31321">
    <property type="entry name" value="ACYL-COA THIOESTER HYDROLASE YBHC-RELATED"/>
    <property type="match status" value="1"/>
</dbReference>
<feature type="domain" description="Pectinesterase catalytic" evidence="6">
    <location>
        <begin position="27"/>
        <end position="353"/>
    </location>
</feature>
<gene>
    <name evidence="8" type="ORF">ACFFUV_11365</name>
</gene>
<protein>
    <submittedName>
        <fullName evidence="8">Pectinesterase family protein</fullName>
    </submittedName>
</protein>
<dbReference type="SUPFAM" id="SSF51126">
    <property type="entry name" value="Pectin lyase-like"/>
    <property type="match status" value="1"/>
</dbReference>
<dbReference type="InterPro" id="IPR011050">
    <property type="entry name" value="Pectin_lyase_fold/virulence"/>
</dbReference>
<reference evidence="8 9" key="1">
    <citation type="submission" date="2024-09" db="EMBL/GenBank/DDBJ databases">
        <authorList>
            <person name="Sun Q."/>
            <person name="Mori K."/>
        </authorList>
    </citation>
    <scope>NUCLEOTIDE SEQUENCE [LARGE SCALE GENOMIC DNA]</scope>
    <source>
        <strain evidence="8 9">CECT 8064</strain>
    </source>
</reference>
<dbReference type="Gene3D" id="3.40.50.1110">
    <property type="entry name" value="SGNH hydrolase"/>
    <property type="match status" value="1"/>
</dbReference>
<accession>A0ABV5HMT9</accession>
<evidence type="ECO:0000313" key="8">
    <source>
        <dbReference type="EMBL" id="MFB9135559.1"/>
    </source>
</evidence>
<feature type="signal peptide" evidence="5">
    <location>
        <begin position="1"/>
        <end position="22"/>
    </location>
</feature>
<dbReference type="PROSITE" id="PS00503">
    <property type="entry name" value="PECTINESTERASE_2"/>
    <property type="match status" value="1"/>
</dbReference>
<comment type="caution">
    <text evidence="8">The sequence shown here is derived from an EMBL/GenBank/DDBJ whole genome shotgun (WGS) entry which is preliminary data.</text>
</comment>
<evidence type="ECO:0000256" key="4">
    <source>
        <dbReference type="PROSITE-ProRule" id="PRU10040"/>
    </source>
</evidence>
<dbReference type="InterPro" id="IPR012334">
    <property type="entry name" value="Pectin_lyas_fold"/>
</dbReference>
<dbReference type="Pfam" id="PF01095">
    <property type="entry name" value="Pectinesterase"/>
    <property type="match status" value="1"/>
</dbReference>
<keyword evidence="9" id="KW-1185">Reference proteome</keyword>
<feature type="domain" description="SGNH hydrolase-type esterase" evidence="7">
    <location>
        <begin position="595"/>
        <end position="800"/>
    </location>
</feature>
<dbReference type="PANTHER" id="PTHR31321:SF57">
    <property type="entry name" value="PECTINESTERASE 53-RELATED"/>
    <property type="match status" value="1"/>
</dbReference>
<evidence type="ECO:0000256" key="5">
    <source>
        <dbReference type="SAM" id="SignalP"/>
    </source>
</evidence>
<feature type="chain" id="PRO_5047419682" evidence="5">
    <location>
        <begin position="23"/>
        <end position="867"/>
    </location>
</feature>
<dbReference type="SUPFAM" id="SSF52266">
    <property type="entry name" value="SGNH hydrolase"/>
    <property type="match status" value="1"/>
</dbReference>
<dbReference type="InterPro" id="IPR000070">
    <property type="entry name" value="Pectinesterase_cat"/>
</dbReference>
<proteinExistence type="inferred from homology"/>
<dbReference type="InterPro" id="IPR033131">
    <property type="entry name" value="Pectinesterase_Asp_AS"/>
</dbReference>
<evidence type="ECO:0000256" key="3">
    <source>
        <dbReference type="ARBA" id="ARBA00023085"/>
    </source>
</evidence>
<dbReference type="Gene3D" id="2.160.20.10">
    <property type="entry name" value="Single-stranded right-handed beta-helix, Pectin lyase-like"/>
    <property type="match status" value="1"/>
</dbReference>
<evidence type="ECO:0000313" key="9">
    <source>
        <dbReference type="Proteomes" id="UP001589645"/>
    </source>
</evidence>
<comment type="similarity">
    <text evidence="1">Belongs to the pectinesterase family.</text>
</comment>
<name>A0ABV5HMT9_9VIBR</name>
<keyword evidence="3" id="KW-0063">Aspartyl esterase</keyword>
<dbReference type="InterPro" id="IPR036514">
    <property type="entry name" value="SGNH_hydro_sf"/>
</dbReference>
<dbReference type="InterPro" id="IPR013830">
    <property type="entry name" value="SGNH_hydro"/>
</dbReference>
<evidence type="ECO:0000256" key="1">
    <source>
        <dbReference type="ARBA" id="ARBA00008891"/>
    </source>
</evidence>
<keyword evidence="5" id="KW-0732">Signal</keyword>
<evidence type="ECO:0000259" key="7">
    <source>
        <dbReference type="Pfam" id="PF13472"/>
    </source>
</evidence>
<sequence>MNKSVICGLGITAVLYFSSAAATPLYDVKVALDGSADYASIQQAIDSAPDNDQPFVIYIQNGTYQEKLHITRPNIYLIGQDRDKTVITATTANSMLKPDGTKFGTFGSRTVSVDATDFSARSLTIENGFDFPANQAKDEDDPTRQSGTQAVALLVSHGGDRAQFKDVNVRSYQDTLYLRAGRSYFDQSRISGTVDFIFGHGTGLIENSEIIARYRDDTDPGDPLGYITAPATNIDSPFGLVFKHCRLVKERNVPKGSYGLGRPWHPTTTFDDGRYADPNAIGHSAFINCQMDNHIYGWDRMSGKDINGDKIWFYPEDSRFWEYANRGAGAKITDQRPQLTDADASEYTTQNILSGWTPTISLGEKSKLSGQVTHRSMVFPATVMIRDSLGKITTTQTDSNGQYQASIARMTPPILISVDDHSGESCLKSDVRRSVCATALVADINNNQVTQANVNPFSDLVVSSVAAYEGINGPQVLVAQPILPALSHQAWQQANANFNQAFEEVVQAHNLDAQKAWDPVSYTAEYQPVMDELASQVIHNLGHDTKTGLLAKTSLFDLAFKPIISLDTIPQYALTPNQLSTTEDAVKQAKTRVFIFGDSTASNYPQDVYPRMGWGQAFANQFTSDKLLVVNTAQSGRSSRDYINGRWLSYAEPLVKRGDYVFIQFSHNDEKCNGAKEGRGPLDVGTLCTYPNSAEGEPQYPEGQPDYSLQYSLERYLNFAEQHKLHPVMLTSVPRAKTDDNQEGTPITEKQHITKQNSDNGYLFVGDYTATVRQTASENNVPLLDMQTRVIDMANATAEGEWKNLWLAVDPEQYPYYEGRTGSLDKPDVTHFQKHGAETVADLVFEAIGEEDELSKLYKELQKSSAN</sequence>
<dbReference type="Proteomes" id="UP001589645">
    <property type="component" value="Unassembled WGS sequence"/>
</dbReference>